<feature type="region of interest" description="Disordered" evidence="7">
    <location>
        <begin position="544"/>
        <end position="589"/>
    </location>
</feature>
<feature type="compositionally biased region" description="Basic and acidic residues" evidence="7">
    <location>
        <begin position="967"/>
        <end position="976"/>
    </location>
</feature>
<dbReference type="RefSeq" id="XP_060034833.1">
    <property type="nucleotide sequence ID" value="XM_060178850.1"/>
</dbReference>
<feature type="compositionally biased region" description="Pro residues" evidence="7">
    <location>
        <begin position="425"/>
        <end position="439"/>
    </location>
</feature>
<keyword evidence="3" id="KW-0597">Phosphoprotein</keyword>
<evidence type="ECO:0000256" key="5">
    <source>
        <dbReference type="ARBA" id="ARBA00023242"/>
    </source>
</evidence>
<dbReference type="GeneID" id="103118684"/>
<feature type="region of interest" description="Disordered" evidence="7">
    <location>
        <begin position="367"/>
        <end position="386"/>
    </location>
</feature>
<dbReference type="Proteomes" id="UP001652624">
    <property type="component" value="Chromosome 19"/>
</dbReference>
<keyword evidence="4" id="KW-0832">Ubl conjugation</keyword>
<gene>
    <name evidence="10" type="primary">CDCA2</name>
</gene>
<reference evidence="10" key="1">
    <citation type="submission" date="2025-08" db="UniProtKB">
        <authorList>
            <consortium name="RefSeq"/>
        </authorList>
    </citation>
    <scope>IDENTIFICATION</scope>
</reference>
<feature type="domain" description="PP1-binding" evidence="8">
    <location>
        <begin position="383"/>
        <end position="444"/>
    </location>
</feature>
<keyword evidence="5" id="KW-0539">Nucleus</keyword>
<feature type="region of interest" description="Disordered" evidence="7">
    <location>
        <begin position="813"/>
        <end position="864"/>
    </location>
</feature>
<organism evidence="9 10">
    <name type="scientific">Erinaceus europaeus</name>
    <name type="common">Western European hedgehog</name>
    <dbReference type="NCBI Taxonomy" id="9365"/>
    <lineage>
        <taxon>Eukaryota</taxon>
        <taxon>Metazoa</taxon>
        <taxon>Chordata</taxon>
        <taxon>Craniata</taxon>
        <taxon>Vertebrata</taxon>
        <taxon>Euteleostomi</taxon>
        <taxon>Mammalia</taxon>
        <taxon>Eutheria</taxon>
        <taxon>Laurasiatheria</taxon>
        <taxon>Eulipotyphla</taxon>
        <taxon>Erinaceidae</taxon>
        <taxon>Erinaceinae</taxon>
        <taxon>Erinaceus</taxon>
    </lineage>
</organism>
<evidence type="ECO:0000256" key="2">
    <source>
        <dbReference type="ARBA" id="ARBA00022499"/>
    </source>
</evidence>
<comment type="subcellular location">
    <subcellularLocation>
        <location evidence="1">Nucleus</location>
    </subcellularLocation>
</comment>
<keyword evidence="9" id="KW-1185">Reference proteome</keyword>
<feature type="compositionally biased region" description="Polar residues" evidence="7">
    <location>
        <begin position="472"/>
        <end position="483"/>
    </location>
</feature>
<keyword evidence="10" id="KW-0132">Cell division</keyword>
<feature type="compositionally biased region" description="Basic and acidic residues" evidence="7">
    <location>
        <begin position="556"/>
        <end position="566"/>
    </location>
</feature>
<feature type="compositionally biased region" description="Polar residues" evidence="7">
    <location>
        <begin position="993"/>
        <end position="1008"/>
    </location>
</feature>
<accession>A0ABM3WE26</accession>
<name>A0ABM3WE26_ERIEU</name>
<sequence length="1015" mass="111981">MDANSEGGESLEAKGPLTPTAENASLILGNRCTSPQKRSAEVTSSLCTPDTFKSPMNFSTVTVEQLGITPQSFVKNSAGKTLSSLKKSRRRSTIGARGSPETNHLIRFIAQQRSLKNTEKSPLLLNSPFQHSPGLYRNVNSLRERMSAFQSAFHSIKENEKMTDLPKFSEVKGDFEITDSAKKKSIDKCPQYELPAKLLSKRRRISSHSNSCENLTDAALGLQIFNIASAPNTDKTCAVETSLPGFPEKFSETCLSQSGSLAEESVPLSDITEASLGIKVANCVESKESSGAVEVSTDTAPEIRSLFSTLYKREIPPSETFVLRSVLKKPSVKACVESLQEHRDNFCEDGTHPNLTSKLTNCCKERKTGQESFKEPTSLNMKKRKRVTFGEDLSPEVFDESLPANTPLRKGGTPVSRKDVSAASPLPPDQSPVALPLPQPNFDDDDDKEENLENIEPLQESFAVLSPLNKSSASETLSGTDVINSSNNHENKSSHKVGRVTRPSNRRNEGTQGLIHATGPGSRLLYQLVGFTEESACNLQNTTQPCKEKKVKRKKSQESKRTDKALPKKNQVLKTGRKKKGRGKKAVQKSLYGEREIASKKPLLSPIPELPEFSELTPSVPGTQSTCLDNVNSDSELEEGNITERKNLWPESPDLQLYQGFTECDVSEACSLCIKSSSSSSTSTSDQDTHINAKKVYENQKLPKAEIKLESENEVETGTEKESNAISCNSVMAPHTVAYDPKPDYLRESQEFSATGQLVKNLLQRSEGINVRCKEKVDILGSREEKLQARHSMPNSLKENDCSDGVLISSIKESQSEDLGKAATENSSGVSSRERKQRRRSMCHPDTQRIHLDKSGNRQSSVSSSIENGLENCDLYRDLSDAIEQTFQRTNRETKVRRSTRLQKDLENEGLVWISLPFSSASCTAPQNKRRTICAFDHKGMESLSPRKEMVSSKQTARVPPSIPGKENNKGKKNREGFAAASSSVPGRRRRSFCTSTLANTRNPTRSQPSKEEPF</sequence>
<dbReference type="InterPro" id="IPR029334">
    <property type="entry name" value="PP1-bd"/>
</dbReference>
<evidence type="ECO:0000256" key="6">
    <source>
        <dbReference type="ARBA" id="ARBA00023306"/>
    </source>
</evidence>
<feature type="compositionally biased region" description="Basic residues" evidence="7">
    <location>
        <begin position="575"/>
        <end position="587"/>
    </location>
</feature>
<protein>
    <submittedName>
        <fullName evidence="10">Cell division cycle-associated protein 2 isoform X1</fullName>
    </submittedName>
</protein>
<keyword evidence="6" id="KW-0131">Cell cycle</keyword>
<feature type="region of interest" description="Disordered" evidence="7">
    <location>
        <begin position="944"/>
        <end position="1015"/>
    </location>
</feature>
<evidence type="ECO:0000256" key="3">
    <source>
        <dbReference type="ARBA" id="ARBA00022553"/>
    </source>
</evidence>
<evidence type="ECO:0000256" key="7">
    <source>
        <dbReference type="SAM" id="MobiDB-lite"/>
    </source>
</evidence>
<feature type="region of interest" description="Disordered" evidence="7">
    <location>
        <begin position="472"/>
        <end position="518"/>
    </location>
</feature>
<feature type="region of interest" description="Disordered" evidence="7">
    <location>
        <begin position="1"/>
        <end position="49"/>
    </location>
</feature>
<evidence type="ECO:0000256" key="1">
    <source>
        <dbReference type="ARBA" id="ARBA00004123"/>
    </source>
</evidence>
<proteinExistence type="predicted"/>
<dbReference type="PANTHER" id="PTHR21603:SF16">
    <property type="entry name" value="CELL DIVISION CYCLE-ASSOCIATED PROTEIN 2"/>
    <property type="match status" value="1"/>
</dbReference>
<keyword evidence="2" id="KW-1017">Isopeptide bond</keyword>
<dbReference type="PANTHER" id="PTHR21603">
    <property type="entry name" value="ANTIGEN KI-67-LIKE PROTEIN"/>
    <property type="match status" value="1"/>
</dbReference>
<evidence type="ECO:0000313" key="10">
    <source>
        <dbReference type="RefSeq" id="XP_060034833.1"/>
    </source>
</evidence>
<feature type="compositionally biased region" description="Polar residues" evidence="7">
    <location>
        <begin position="31"/>
        <end position="48"/>
    </location>
</feature>
<dbReference type="Pfam" id="PF15276">
    <property type="entry name" value="PP1_bind"/>
    <property type="match status" value="1"/>
</dbReference>
<feature type="compositionally biased region" description="Basic and acidic residues" evidence="7">
    <location>
        <begin position="846"/>
        <end position="856"/>
    </location>
</feature>
<evidence type="ECO:0000259" key="8">
    <source>
        <dbReference type="Pfam" id="PF15276"/>
    </source>
</evidence>
<dbReference type="GO" id="GO:0051301">
    <property type="term" value="P:cell division"/>
    <property type="evidence" value="ECO:0007669"/>
    <property type="project" value="UniProtKB-KW"/>
</dbReference>
<evidence type="ECO:0000313" key="9">
    <source>
        <dbReference type="Proteomes" id="UP001652624"/>
    </source>
</evidence>
<evidence type="ECO:0000256" key="4">
    <source>
        <dbReference type="ARBA" id="ARBA00022843"/>
    </source>
</evidence>
<feature type="region of interest" description="Disordered" evidence="7">
    <location>
        <begin position="397"/>
        <end position="449"/>
    </location>
</feature>